<sequence>MFILRVAVIEMEEKMFGPALEEIKEATQSCKDYENSIQYQLTYQNMIHYSVLDKASSEHDGKYRI</sequence>
<name>A0ABN7VSS4_GIGMA</name>
<organism evidence="1 2">
    <name type="scientific">Gigaspora margarita</name>
    <dbReference type="NCBI Taxonomy" id="4874"/>
    <lineage>
        <taxon>Eukaryota</taxon>
        <taxon>Fungi</taxon>
        <taxon>Fungi incertae sedis</taxon>
        <taxon>Mucoromycota</taxon>
        <taxon>Glomeromycotina</taxon>
        <taxon>Glomeromycetes</taxon>
        <taxon>Diversisporales</taxon>
        <taxon>Gigasporaceae</taxon>
        <taxon>Gigaspora</taxon>
    </lineage>
</organism>
<accession>A0ABN7VSS4</accession>
<keyword evidence="2" id="KW-1185">Reference proteome</keyword>
<gene>
    <name evidence="1" type="ORF">GMARGA_LOCUS21739</name>
</gene>
<proteinExistence type="predicted"/>
<evidence type="ECO:0000313" key="2">
    <source>
        <dbReference type="Proteomes" id="UP000789901"/>
    </source>
</evidence>
<evidence type="ECO:0000313" key="1">
    <source>
        <dbReference type="EMBL" id="CAG8794196.1"/>
    </source>
</evidence>
<dbReference type="Proteomes" id="UP000789901">
    <property type="component" value="Unassembled WGS sequence"/>
</dbReference>
<dbReference type="EMBL" id="CAJVQB010020341">
    <property type="protein sequence ID" value="CAG8794196.1"/>
    <property type="molecule type" value="Genomic_DNA"/>
</dbReference>
<reference evidence="1 2" key="1">
    <citation type="submission" date="2021-06" db="EMBL/GenBank/DDBJ databases">
        <authorList>
            <person name="Kallberg Y."/>
            <person name="Tangrot J."/>
            <person name="Rosling A."/>
        </authorList>
    </citation>
    <scope>NUCLEOTIDE SEQUENCE [LARGE SCALE GENOMIC DNA]</scope>
    <source>
        <strain evidence="1 2">120-4 pot B 10/14</strain>
    </source>
</reference>
<protein>
    <submittedName>
        <fullName evidence="1">27073_t:CDS:1</fullName>
    </submittedName>
</protein>
<comment type="caution">
    <text evidence="1">The sequence shown here is derived from an EMBL/GenBank/DDBJ whole genome shotgun (WGS) entry which is preliminary data.</text>
</comment>